<comment type="caution">
    <text evidence="1">The sequence shown here is derived from an EMBL/GenBank/DDBJ whole genome shotgun (WGS) entry which is preliminary data.</text>
</comment>
<accession>A0A9Q0LWX7</accession>
<sequence length="226" mass="26598">MISQLGVPKILSKSSSRYLSPFYREITRYGTRIRSRERNYLPRANSYGMQTFDNKEFFQTQCIYPYNVVILTSTKMLNHLSGARQLFLDETFRVAPTGFKQFIVIRARNNDTNMFLPVLYGVMQTKELNNYLEFFSLLQFITPRIETEFITIDFEINLKTSMDSKKEKKSLLLVLFFIGIKDGILHLRSKSKQLKCIWILIKIFFGNYSKIGDHFGVSFQTIKNWV</sequence>
<evidence type="ECO:0000313" key="2">
    <source>
        <dbReference type="Proteomes" id="UP001149090"/>
    </source>
</evidence>
<keyword evidence="2" id="KW-1185">Reference proteome</keyword>
<proteinExistence type="predicted"/>
<dbReference type="Proteomes" id="UP001149090">
    <property type="component" value="Unassembled WGS sequence"/>
</dbReference>
<dbReference type="EMBL" id="JAPDFW010000044">
    <property type="protein sequence ID" value="KAJ5078938.1"/>
    <property type="molecule type" value="Genomic_DNA"/>
</dbReference>
<reference evidence="1" key="1">
    <citation type="submission" date="2022-10" db="EMBL/GenBank/DDBJ databases">
        <title>Novel sulphate-reducing endosymbionts in the free-living metamonad Anaeramoeba.</title>
        <authorList>
            <person name="Jerlstrom-Hultqvist J."/>
            <person name="Cepicka I."/>
            <person name="Gallot-Lavallee L."/>
            <person name="Salas-Leiva D."/>
            <person name="Curtis B.A."/>
            <person name="Zahonova K."/>
            <person name="Pipaliya S."/>
            <person name="Dacks J."/>
            <person name="Roger A.J."/>
        </authorList>
    </citation>
    <scope>NUCLEOTIDE SEQUENCE</scope>
    <source>
        <strain evidence="1">BMAN</strain>
    </source>
</reference>
<organism evidence="1 2">
    <name type="scientific">Anaeramoeba ignava</name>
    <name type="common">Anaerobic marine amoeba</name>
    <dbReference type="NCBI Taxonomy" id="1746090"/>
    <lineage>
        <taxon>Eukaryota</taxon>
        <taxon>Metamonada</taxon>
        <taxon>Anaeramoebidae</taxon>
        <taxon>Anaeramoeba</taxon>
    </lineage>
</organism>
<dbReference type="AlphaFoldDB" id="A0A9Q0LWX7"/>
<evidence type="ECO:0008006" key="3">
    <source>
        <dbReference type="Google" id="ProtNLM"/>
    </source>
</evidence>
<dbReference type="OrthoDB" id="10029846at2759"/>
<evidence type="ECO:0000313" key="1">
    <source>
        <dbReference type="EMBL" id="KAJ5078938.1"/>
    </source>
</evidence>
<protein>
    <recommendedName>
        <fullName evidence="3">MULE transposase domain-containing protein</fullName>
    </recommendedName>
</protein>
<gene>
    <name evidence="1" type="ORF">M0811_04661</name>
</gene>
<name>A0A9Q0LWX7_ANAIG</name>